<dbReference type="AlphaFoldDB" id="I3Z2Q8"/>
<dbReference type="HOGENOM" id="CLU_157767_0_0_10"/>
<proteinExistence type="predicted"/>
<dbReference type="eggNOG" id="COG3187">
    <property type="taxonomic scope" value="Bacteria"/>
</dbReference>
<name>I3Z2Q8_BELBD</name>
<evidence type="ECO:0008006" key="3">
    <source>
        <dbReference type="Google" id="ProtNLM"/>
    </source>
</evidence>
<gene>
    <name evidence="1" type="ordered locus">Belba_0879</name>
</gene>
<reference evidence="2" key="1">
    <citation type="submission" date="2012-06" db="EMBL/GenBank/DDBJ databases">
        <title>The complete genome of Belliella baltica DSM 15883.</title>
        <authorList>
            <person name="Lucas S."/>
            <person name="Copeland A."/>
            <person name="Lapidus A."/>
            <person name="Goodwin L."/>
            <person name="Pitluck S."/>
            <person name="Peters L."/>
            <person name="Mikhailova N."/>
            <person name="Davenport K."/>
            <person name="Kyrpides N."/>
            <person name="Mavromatis K."/>
            <person name="Pagani I."/>
            <person name="Ivanova N."/>
            <person name="Ovchinnikova G."/>
            <person name="Zeytun A."/>
            <person name="Detter J.C."/>
            <person name="Han C."/>
            <person name="Land M."/>
            <person name="Hauser L."/>
            <person name="Markowitz V."/>
            <person name="Cheng J.-F."/>
            <person name="Hugenholtz P."/>
            <person name="Woyke T."/>
            <person name="Wu D."/>
            <person name="Tindall B."/>
            <person name="Pomrenke H."/>
            <person name="Brambilla E."/>
            <person name="Klenk H.-P."/>
            <person name="Eisen J.A."/>
        </authorList>
    </citation>
    <scope>NUCLEOTIDE SEQUENCE [LARGE SCALE GENOMIC DNA]</scope>
    <source>
        <strain evidence="2">DSM 15883 / CIP 108006 / LMG 21964 / BA134</strain>
    </source>
</reference>
<dbReference type="RefSeq" id="WP_014771534.1">
    <property type="nucleotide sequence ID" value="NC_018010.1"/>
</dbReference>
<dbReference type="OrthoDB" id="708590at2"/>
<protein>
    <recommendedName>
        <fullName evidence="3">Lipocalin-like domain-containing protein</fullName>
    </recommendedName>
</protein>
<evidence type="ECO:0000313" key="2">
    <source>
        <dbReference type="Proteomes" id="UP000006050"/>
    </source>
</evidence>
<dbReference type="Proteomes" id="UP000006050">
    <property type="component" value="Chromosome"/>
</dbReference>
<sequence length="132" mass="14711">MKRSITWLLLLWGTTACNSTDDMDPTLLQGQFTGTFERTVDGSSEGVESISLLLEGNSFSGEGGANRYPTICRGTFAVEGNKVNFSNSCFFTADFDWTLILSGDFRVERDEDELILSKNEGLIVDMYRLVKK</sequence>
<keyword evidence="2" id="KW-1185">Reference proteome</keyword>
<dbReference type="KEGG" id="bbd:Belba_0879"/>
<accession>I3Z2Q8</accession>
<dbReference type="PROSITE" id="PS51257">
    <property type="entry name" value="PROKAR_LIPOPROTEIN"/>
    <property type="match status" value="1"/>
</dbReference>
<evidence type="ECO:0000313" key="1">
    <source>
        <dbReference type="EMBL" id="AFL83526.1"/>
    </source>
</evidence>
<dbReference type="EMBL" id="CP003281">
    <property type="protein sequence ID" value="AFL83526.1"/>
    <property type="molecule type" value="Genomic_DNA"/>
</dbReference>
<organism evidence="1 2">
    <name type="scientific">Belliella baltica (strain DSM 15883 / CIP 108006 / LMG 21964 / BA134)</name>
    <dbReference type="NCBI Taxonomy" id="866536"/>
    <lineage>
        <taxon>Bacteria</taxon>
        <taxon>Pseudomonadati</taxon>
        <taxon>Bacteroidota</taxon>
        <taxon>Cytophagia</taxon>
        <taxon>Cytophagales</taxon>
        <taxon>Cyclobacteriaceae</taxon>
        <taxon>Belliella</taxon>
    </lineage>
</organism>